<reference evidence="5 6" key="1">
    <citation type="journal article" date="2024" name="BMC Biol.">
        <title>Comparative genomics of Ascetosporea gives new insight into the evolutionary basis for animal parasitism in Rhizaria.</title>
        <authorList>
            <person name="Hiltunen Thoren M."/>
            <person name="Onut-Brannstrom I."/>
            <person name="Alfjorden A."/>
            <person name="Peckova H."/>
            <person name="Swords F."/>
            <person name="Hooper C."/>
            <person name="Holzer A.S."/>
            <person name="Bass D."/>
            <person name="Burki F."/>
        </authorList>
    </citation>
    <scope>NUCLEOTIDE SEQUENCE [LARGE SCALE GENOMIC DNA]</scope>
    <source>
        <strain evidence="5">20-A016</strain>
    </source>
</reference>
<feature type="compositionally biased region" description="Acidic residues" evidence="3">
    <location>
        <begin position="176"/>
        <end position="186"/>
    </location>
</feature>
<dbReference type="EMBL" id="JBDODL010000466">
    <property type="protein sequence ID" value="MES1919978.1"/>
    <property type="molecule type" value="Genomic_DNA"/>
</dbReference>
<feature type="region of interest" description="Disordered" evidence="3">
    <location>
        <begin position="145"/>
        <end position="205"/>
    </location>
</feature>
<keyword evidence="5" id="KW-0648">Protein biosynthesis</keyword>
<name>A0ABV2AJY3_9EUKA</name>
<keyword evidence="2" id="KW-0342">GTP-binding</keyword>
<feature type="compositionally biased region" description="Basic and acidic residues" evidence="3">
    <location>
        <begin position="187"/>
        <end position="198"/>
    </location>
</feature>
<dbReference type="Gene3D" id="2.20.25.350">
    <property type="match status" value="1"/>
</dbReference>
<dbReference type="InterPro" id="IPR002735">
    <property type="entry name" value="Transl_init_fac_IF2/IF5_dom"/>
</dbReference>
<dbReference type="SUPFAM" id="SSF48371">
    <property type="entry name" value="ARM repeat"/>
    <property type="match status" value="1"/>
</dbReference>
<gene>
    <name evidence="5" type="primary">EIF5</name>
    <name evidence="5" type="ORF">MHBO_001715</name>
</gene>
<dbReference type="GO" id="GO:0003743">
    <property type="term" value="F:translation initiation factor activity"/>
    <property type="evidence" value="ECO:0007669"/>
    <property type="project" value="UniProtKB-KW"/>
</dbReference>
<evidence type="ECO:0000259" key="4">
    <source>
        <dbReference type="PROSITE" id="PS51363"/>
    </source>
</evidence>
<organism evidence="5 6">
    <name type="scientific">Bonamia ostreae</name>
    <dbReference type="NCBI Taxonomy" id="126728"/>
    <lineage>
        <taxon>Eukaryota</taxon>
        <taxon>Sar</taxon>
        <taxon>Rhizaria</taxon>
        <taxon>Endomyxa</taxon>
        <taxon>Ascetosporea</taxon>
        <taxon>Haplosporida</taxon>
        <taxon>Bonamia</taxon>
    </lineage>
</organism>
<accession>A0ABV2AJY3</accession>
<sequence>MLNIGGQSNDESYRYKMPPIKSKKEGRGNGIKTAIDNIVDISKCLNIDPIYPTKYFGIELCAHSSFNKKTGRSVVNGYYDNDKMQKTLFNFIEKFILCDSCHLPEVVILVDKKRAKVAKKCASCGIKIKVDPLHKLTSFIAKKPPSYKKSHLRKKPETHKQSQPEKQTIAQKQNDDSDWDDDIDSEDGLKNDDERDAAPAKFYKNSLTENEENTSILEDMLSENASVDQLMAEVGRMELASPSGKILGKLVILQGVIQAMFGGAPKESNRSVLAIIEKQRDFLSELMAADERNPANFLVALEDLVRNKRSDLLKGLPMFLEKLYDLEILGEEEMIKWFENVEDDDKVSLSCGVFVDWLKEAETEESG</sequence>
<comment type="caution">
    <text evidence="5">The sequence shown here is derived from an EMBL/GenBank/DDBJ whole genome shotgun (WGS) entry which is preliminary data.</text>
</comment>
<feature type="compositionally biased region" description="Basic residues" evidence="3">
    <location>
        <begin position="145"/>
        <end position="157"/>
    </location>
</feature>
<keyword evidence="5" id="KW-0396">Initiation factor</keyword>
<dbReference type="SUPFAM" id="SSF100966">
    <property type="entry name" value="Translation initiation factor 2 beta, aIF2beta, N-terminal domain"/>
    <property type="match status" value="1"/>
</dbReference>
<dbReference type="SMART" id="SM00515">
    <property type="entry name" value="eIF5C"/>
    <property type="match status" value="1"/>
</dbReference>
<dbReference type="PANTHER" id="PTHR23001:SF7">
    <property type="entry name" value="EUKARYOTIC TRANSLATION INITIATION FACTOR 5"/>
    <property type="match status" value="1"/>
</dbReference>
<feature type="region of interest" description="Disordered" evidence="3">
    <location>
        <begin position="1"/>
        <end position="27"/>
    </location>
</feature>
<keyword evidence="6" id="KW-1185">Reference proteome</keyword>
<dbReference type="PROSITE" id="PS51363">
    <property type="entry name" value="W2"/>
    <property type="match status" value="1"/>
</dbReference>
<dbReference type="InterPro" id="IPR016189">
    <property type="entry name" value="Transl_init_fac_IF2/IF5_N"/>
</dbReference>
<dbReference type="Gene3D" id="3.30.30.170">
    <property type="match status" value="1"/>
</dbReference>
<evidence type="ECO:0000256" key="1">
    <source>
        <dbReference type="ARBA" id="ARBA00022741"/>
    </source>
</evidence>
<keyword evidence="1" id="KW-0547">Nucleotide-binding</keyword>
<dbReference type="InterPro" id="IPR003307">
    <property type="entry name" value="W2_domain"/>
</dbReference>
<evidence type="ECO:0000256" key="3">
    <source>
        <dbReference type="SAM" id="MobiDB-lite"/>
    </source>
</evidence>
<dbReference type="PANTHER" id="PTHR23001">
    <property type="entry name" value="EUKARYOTIC TRANSLATION INITIATION FACTOR"/>
    <property type="match status" value="1"/>
</dbReference>
<feature type="domain" description="W2" evidence="4">
    <location>
        <begin position="193"/>
        <end position="367"/>
    </location>
</feature>
<evidence type="ECO:0000313" key="5">
    <source>
        <dbReference type="EMBL" id="MES1919978.1"/>
    </source>
</evidence>
<dbReference type="InterPro" id="IPR045196">
    <property type="entry name" value="IF2/IF5"/>
</dbReference>
<evidence type="ECO:0000313" key="6">
    <source>
        <dbReference type="Proteomes" id="UP001439008"/>
    </source>
</evidence>
<feature type="compositionally biased region" description="Polar residues" evidence="3">
    <location>
        <begin position="1"/>
        <end position="10"/>
    </location>
</feature>
<evidence type="ECO:0000256" key="2">
    <source>
        <dbReference type="ARBA" id="ARBA00023134"/>
    </source>
</evidence>
<dbReference type="Proteomes" id="UP001439008">
    <property type="component" value="Unassembled WGS sequence"/>
</dbReference>
<dbReference type="InterPro" id="IPR016024">
    <property type="entry name" value="ARM-type_fold"/>
</dbReference>
<dbReference type="Pfam" id="PF02020">
    <property type="entry name" value="W2"/>
    <property type="match status" value="1"/>
</dbReference>
<dbReference type="Pfam" id="PF01873">
    <property type="entry name" value="eIF-5_eIF-2B"/>
    <property type="match status" value="1"/>
</dbReference>
<protein>
    <submittedName>
        <fullName evidence="5">Eukaryotic translation initiation factor 5A-1</fullName>
    </submittedName>
</protein>
<proteinExistence type="predicted"/>
<dbReference type="SMART" id="SM00653">
    <property type="entry name" value="eIF2B_5"/>
    <property type="match status" value="1"/>
</dbReference>
<dbReference type="Gene3D" id="1.25.40.180">
    <property type="match status" value="1"/>
</dbReference>